<feature type="binding site" evidence="17">
    <location>
        <position position="282"/>
    </location>
    <ligand>
        <name>substrate</name>
    </ligand>
</feature>
<evidence type="ECO:0000256" key="8">
    <source>
        <dbReference type="ARBA" id="ARBA00022837"/>
    </source>
</evidence>
<dbReference type="GO" id="GO:0005975">
    <property type="term" value="P:carbohydrate metabolic process"/>
    <property type="evidence" value="ECO:0007669"/>
    <property type="project" value="UniProtKB-UniRule"/>
</dbReference>
<feature type="disulfide bond" evidence="17">
    <location>
        <begin position="270"/>
        <end position="279"/>
    </location>
</feature>
<gene>
    <name evidence="17 18 19" type="primary">NA</name>
</gene>
<keyword evidence="10 17" id="KW-1043">Host membrane</keyword>
<dbReference type="EC" id="3.2.1.18" evidence="17 18"/>
<name>A0A4Y1XUL6_9INFA</name>
<feature type="binding site" evidence="17">
    <location>
        <position position="283"/>
    </location>
    <ligand>
        <name>Ca(2+)</name>
        <dbReference type="ChEBI" id="CHEBI:29108"/>
    </ligand>
</feature>
<comment type="catalytic activity">
    <reaction evidence="17 18">
        <text>Hydrolysis of alpha-(2-&gt;3)-, alpha-(2-&gt;6)-, alpha-(2-&gt;8)- glycosidic linkages of terminal sialic acid residues in oligosaccharides, glycoproteins, glycolipids, colominic acid and synthetic substrates.</text>
        <dbReference type="EC" id="3.2.1.18"/>
    </reaction>
</comment>
<evidence type="ECO:0000256" key="7">
    <source>
        <dbReference type="ARBA" id="ARBA00022801"/>
    </source>
</evidence>
<evidence type="ECO:0000256" key="10">
    <source>
        <dbReference type="ARBA" id="ARBA00022870"/>
    </source>
</evidence>
<evidence type="ECO:0000256" key="11">
    <source>
        <dbReference type="ARBA" id="ARBA00022968"/>
    </source>
</evidence>
<sequence length="459" mass="50701">MNPNQKITCISATGVTLSVVSLLIGIANLGLNIGLHYKVSDSTTTNIPNISETNPTTTNITNIIVNKNEERTFLNLTKPLCEVNSWHILSRDNAIRIGEDAHILVTREPYLSCDPQGCRMFALSQGTTLRGRHANGTMHDRSPFRALISWEMGQAPSPYNTRVECIGWSSTSCHDGISRMSICISGPNNNASAVVWYRGRPVTEIPSWAGNILRTQESECVCHKGICPVVMTDGPANNKAATKIIYFKKGKIQKIEELQGNAQHIEECSCYGAAGMIKCACRDNWKGANRPIITIDPEMMTHTSKYLCSKILTDTSRPNDPTNGNCDAPITGGSPDPGVKGFAFLDGENSWLGRTISKDSRSGYEMLKVPNAETETQSGPTSYQLIVNNQNWSGYSGAFIDYWANKECFNPCFYVELIRGRPKESDVLWTSNSMVAFCGSRERLGSWSWHDGAEIIYFK</sequence>
<feature type="disulfide bond" evidence="17">
    <location>
        <begin position="268"/>
        <end position="281"/>
    </location>
</feature>
<dbReference type="HAMAP" id="MF_04071">
    <property type="entry name" value="INFV_NRAM"/>
    <property type="match status" value="1"/>
</dbReference>
<evidence type="ECO:0000256" key="16">
    <source>
        <dbReference type="ARBA" id="ARBA00023295"/>
    </source>
</evidence>
<evidence type="ECO:0000256" key="14">
    <source>
        <dbReference type="ARBA" id="ARBA00023157"/>
    </source>
</evidence>
<feature type="binding site" evidence="17">
    <location>
        <begin position="266"/>
        <end position="267"/>
    </location>
    <ligand>
        <name>substrate</name>
    </ligand>
</feature>
<keyword evidence="12 17" id="KW-1133">Transmembrane helix</keyword>
<feature type="transmembrane region" description="Helical" evidence="17">
    <location>
        <begin position="7"/>
        <end position="31"/>
    </location>
</feature>
<evidence type="ECO:0000256" key="17">
    <source>
        <dbReference type="HAMAP-Rule" id="MF_04071"/>
    </source>
</evidence>
<dbReference type="GO" id="GO:0046872">
    <property type="term" value="F:metal ion binding"/>
    <property type="evidence" value="ECO:0007669"/>
    <property type="project" value="UniProtKB-UniRule"/>
</dbReference>
<dbReference type="InterPro" id="IPR001860">
    <property type="entry name" value="Glyco_hydro_34"/>
</dbReference>
<comment type="PTM">
    <text evidence="17 18">N-glycosylated.</text>
</comment>
<proteinExistence type="inferred from homology"/>
<comment type="cofactor">
    <cofactor evidence="1 17 18">
        <name>Ca(2+)</name>
        <dbReference type="ChEBI" id="CHEBI:29108"/>
    </cofactor>
</comment>
<keyword evidence="15 17" id="KW-0325">Glycoprotein</keyword>
<feature type="active site" description="Proton donor/acceptor" evidence="17">
    <location>
        <position position="140"/>
    </location>
</feature>
<feature type="region of interest" description="Head of neuraminidase" evidence="17">
    <location>
        <begin position="80"/>
        <end position="459"/>
    </location>
</feature>
<keyword evidence="6 17" id="KW-0479">Metal-binding</keyword>
<feature type="disulfide bond" evidence="17">
    <location>
        <begin position="173"/>
        <end position="220"/>
    </location>
</feature>
<evidence type="ECO:0000256" key="15">
    <source>
        <dbReference type="ARBA" id="ARBA00023180"/>
    </source>
</evidence>
<evidence type="ECO:0000256" key="4">
    <source>
        <dbReference type="ARBA" id="ARBA00022511"/>
    </source>
</evidence>
<evidence type="ECO:0000256" key="9">
    <source>
        <dbReference type="ARBA" id="ARBA00022844"/>
    </source>
</evidence>
<comment type="caution">
    <text evidence="17">Lacks conserved residue(s) required for the propagation of feature annotation.</text>
</comment>
<feature type="region of interest" description="Involved in apical transport and lipid raft association" evidence="17">
    <location>
        <begin position="11"/>
        <end position="33"/>
    </location>
</feature>
<evidence type="ECO:0000256" key="2">
    <source>
        <dbReference type="ARBA" id="ARBA00004597"/>
    </source>
</evidence>
<comment type="subcellular location">
    <subcellularLocation>
        <location evidence="2">Host membrane</location>
        <topology evidence="2">Single-pass type II membrane protein</topology>
    </subcellularLocation>
    <subcellularLocation>
        <location evidence="17">Virion membrane</location>
    </subcellularLocation>
    <subcellularLocation>
        <location evidence="17">Host apical cell membrane</location>
        <topology evidence="17">Single-pass type II membrane protein</topology>
    </subcellularLocation>
    <text evidence="17">Preferentially accumulates at the apical plasma membrane in infected polarized epithelial cells, which is the virus assembly site. Uses lipid rafts for cell surface transport and apical sorting. In the virion, forms a mushroom-shaped spike on the surface of the membrane.</text>
</comment>
<keyword evidence="5 17" id="KW-0812">Transmembrane</keyword>
<dbReference type="Pfam" id="PF00064">
    <property type="entry name" value="Neur"/>
    <property type="match status" value="1"/>
</dbReference>
<accession>A0A4Y1XUL6</accession>
<feature type="active site" description="Nucleophile" evidence="17">
    <location>
        <position position="395"/>
    </location>
</feature>
<protein>
    <recommendedName>
        <fullName evidence="17 18">Neuraminidase</fullName>
        <ecNumber evidence="17 18">3.2.1.18</ecNumber>
    </recommendedName>
</protein>
<dbReference type="GO" id="GO:0016020">
    <property type="term" value="C:membrane"/>
    <property type="evidence" value="ECO:0007669"/>
    <property type="project" value="UniProtKB-UniRule"/>
</dbReference>
<evidence type="ECO:0000313" key="19">
    <source>
        <dbReference type="EMBL" id="BBL16293.1"/>
    </source>
</evidence>
<feature type="binding site" evidence="17">
    <location>
        <position position="107"/>
    </location>
    <ligand>
        <name>substrate</name>
    </ligand>
</feature>
<dbReference type="GO" id="GO:0055036">
    <property type="term" value="C:virion membrane"/>
    <property type="evidence" value="ECO:0007669"/>
    <property type="project" value="UniProtKB-SubCell"/>
</dbReference>
<comment type="function">
    <text evidence="17">Catalyzes the removal of terminal sialic acid residues from viral and cellular glycoconjugates. Cleaves off the terminal sialic acids on the glycosylated HA during virus budding to facilitate virus release. Additionally helps virus spread through the circulation by further removing sialic acids from the cell surface. These cleavages prevent self-aggregation and ensure the efficient spread of the progeny virus from cell to cell. Otherwise, infection would be limited to one round of replication. Described as a receptor-destroying enzyme because it cleaves a terminal sialic acid from the cellular receptors. May facilitate viral invasion of the upper airways by cleaving the sialic acid moities on the mucin of the airway epithelial cells. Likely to plays a role in the budding process through its association with lipid rafts during intracellular transport. May additionally display a raft-association independent effect on budding. Plays a role in the determination of host range restriction on replication and virulence. Sialidase activity in late endosome/lysosome traffic seems to enhance virus replication.</text>
</comment>
<keyword evidence="13 17" id="KW-0472">Membrane</keyword>
<reference evidence="19" key="1">
    <citation type="submission" date="2019-06" db="EMBL/GenBank/DDBJ databases">
        <title>H5N6 highly pathogenic avian influenza virus isolates in Vietnamese poultry.</title>
        <authorList>
            <person name="Soda K."/>
            <person name="Nguyen K.H."/>
            <person name="Ung H.T."/>
            <person name="Le Q.M."/>
            <person name="Ito T."/>
        </authorList>
    </citation>
    <scope>NUCLEOTIDE SEQUENCE</scope>
    <source>
        <strain evidence="19">A/duck/Nha Trang/194/2017</strain>
    </source>
</reference>
<keyword evidence="14 17" id="KW-1015">Disulfide bond</keyword>
<feature type="disulfide bond" evidence="17">
    <location>
        <begin position="113"/>
        <end position="118"/>
    </location>
</feature>
<dbReference type="EMBL" id="LC486283">
    <property type="protein sequence ID" value="BBL16293.1"/>
    <property type="molecule type" value="Viral_cRNA"/>
</dbReference>
<dbReference type="Proteomes" id="UP001392285">
    <property type="component" value="Genome"/>
</dbReference>
<feature type="binding site" evidence="17">
    <location>
        <position position="287"/>
    </location>
    <ligand>
        <name>Ca(2+)</name>
        <dbReference type="ChEBI" id="CHEBI:29108"/>
    </ligand>
</feature>
<evidence type="ECO:0000256" key="18">
    <source>
        <dbReference type="RuleBase" id="RU361252"/>
    </source>
</evidence>
<comment type="domain">
    <text evidence="17">Intact N-terminus is essential for virion morphogenesis. Possess two apical sorting signals, one in the ectodomain, which is likely to be a glycan, and the other in the transmembrane domain. The transmembrane domain also plays a role in lipid raft association.</text>
</comment>
<dbReference type="GO" id="GO:0020002">
    <property type="term" value="C:host cell plasma membrane"/>
    <property type="evidence" value="ECO:0007669"/>
    <property type="project" value="UniProtKB-SubCell"/>
</dbReference>
<evidence type="ECO:0000256" key="6">
    <source>
        <dbReference type="ARBA" id="ARBA00022723"/>
    </source>
</evidence>
<dbReference type="Gene3D" id="2.120.10.10">
    <property type="match status" value="1"/>
</dbReference>
<evidence type="ECO:0000256" key="12">
    <source>
        <dbReference type="ARBA" id="ARBA00022989"/>
    </source>
</evidence>
<keyword evidence="4 17" id="KW-1032">Host cell membrane</keyword>
<feature type="binding site" evidence="17">
    <location>
        <position position="361"/>
    </location>
    <ligand>
        <name>substrate</name>
    </ligand>
</feature>
<evidence type="ECO:0000256" key="5">
    <source>
        <dbReference type="ARBA" id="ARBA00022692"/>
    </source>
</evidence>
<evidence type="ECO:0000256" key="13">
    <source>
        <dbReference type="ARBA" id="ARBA00023136"/>
    </source>
</evidence>
<comment type="similarity">
    <text evidence="17 18">Belongs to the glycosyl hydrolase 34 family.</text>
</comment>
<keyword evidence="7 17" id="KW-0378">Hydrolase</keyword>
<dbReference type="GO" id="GO:0046761">
    <property type="term" value="P:viral budding from plasma membrane"/>
    <property type="evidence" value="ECO:0007669"/>
    <property type="project" value="UniProtKB-UniRule"/>
</dbReference>
<keyword evidence="8 17" id="KW-0106">Calcium</keyword>
<feature type="binding site" evidence="17">
    <location>
        <position position="314"/>
    </location>
    <ligand>
        <name>Ca(2+)</name>
        <dbReference type="ChEBI" id="CHEBI:29108"/>
    </ligand>
</feature>
<comment type="subunit">
    <text evidence="3 17 18">Homotetramer.</text>
</comment>
<organism evidence="19">
    <name type="scientific">Influenza A virus</name>
    <dbReference type="NCBI Taxonomy" id="11320"/>
    <lineage>
        <taxon>Viruses</taxon>
        <taxon>Riboviria</taxon>
        <taxon>Orthornavirae</taxon>
        <taxon>Negarnaviricota</taxon>
        <taxon>Polyploviricotina</taxon>
        <taxon>Insthoviricetes</taxon>
        <taxon>Articulavirales</taxon>
        <taxon>Orthomyxoviridae</taxon>
        <taxon>Alphainfluenzavirus</taxon>
        <taxon>Alphainfluenzavirus influenzae</taxon>
    </lineage>
</organism>
<dbReference type="SUPFAM" id="SSF50939">
    <property type="entry name" value="Sialidases"/>
    <property type="match status" value="1"/>
</dbReference>
<feature type="binding site" evidence="17">
    <location>
        <position position="141"/>
    </location>
    <ligand>
        <name>substrate</name>
    </ligand>
</feature>
<keyword evidence="11 17" id="KW-0735">Signal-anchor</keyword>
<evidence type="ECO:0000256" key="3">
    <source>
        <dbReference type="ARBA" id="ARBA00011881"/>
    </source>
</evidence>
<keyword evidence="16 17" id="KW-0326">Glycosidase</keyword>
<comment type="activity regulation">
    <text evidence="17">Inhibited by the neuraminidase inhibitors zanamivir (Relenza) and oseltamivir (Tamiflu). These drugs interfere with the release of progeny virus from infected cells and are effective against all influenza strains. Resistance to neuraminidase inhibitors is quite rare.</text>
</comment>
<dbReference type="InterPro" id="IPR036278">
    <property type="entry name" value="Sialidase_sf"/>
</dbReference>
<keyword evidence="9 17" id="KW-0946">Virion</keyword>
<evidence type="ECO:0000256" key="1">
    <source>
        <dbReference type="ARBA" id="ARBA00001913"/>
    </source>
</evidence>
<feature type="disulfide bond" evidence="17">
    <location>
        <begin position="222"/>
        <end position="227"/>
    </location>
</feature>
<dbReference type="GO" id="GO:0004308">
    <property type="term" value="F:exo-alpha-sialidase activity"/>
    <property type="evidence" value="ECO:0007669"/>
    <property type="project" value="UniProtKB-UniRule"/>
</dbReference>